<keyword evidence="5" id="KW-1185">Reference proteome</keyword>
<organism evidence="4 5">
    <name type="scientific">Acropora cervicornis</name>
    <name type="common">Staghorn coral</name>
    <dbReference type="NCBI Taxonomy" id="6130"/>
    <lineage>
        <taxon>Eukaryota</taxon>
        <taxon>Metazoa</taxon>
        <taxon>Cnidaria</taxon>
        <taxon>Anthozoa</taxon>
        <taxon>Hexacorallia</taxon>
        <taxon>Scleractinia</taxon>
        <taxon>Astrocoeniina</taxon>
        <taxon>Acroporidae</taxon>
        <taxon>Acropora</taxon>
    </lineage>
</organism>
<evidence type="ECO:0000256" key="2">
    <source>
        <dbReference type="ARBA" id="ARBA00023253"/>
    </source>
</evidence>
<accession>A0AAD9VD25</accession>
<comment type="caution">
    <text evidence="4">The sequence shown here is derived from an EMBL/GenBank/DDBJ whole genome shotgun (WGS) entry which is preliminary data.</text>
</comment>
<dbReference type="GO" id="GO:0006004">
    <property type="term" value="P:fucose metabolic process"/>
    <property type="evidence" value="ECO:0007669"/>
    <property type="project" value="UniProtKB-KW"/>
</dbReference>
<reference evidence="4" key="2">
    <citation type="journal article" date="2023" name="Science">
        <title>Genomic signatures of disease resistance in endangered staghorn corals.</title>
        <authorList>
            <person name="Vollmer S.V."/>
            <person name="Selwyn J.D."/>
            <person name="Despard B.A."/>
            <person name="Roesel C.L."/>
        </authorList>
    </citation>
    <scope>NUCLEOTIDE SEQUENCE</scope>
    <source>
        <strain evidence="4">K2</strain>
    </source>
</reference>
<dbReference type="AlphaFoldDB" id="A0AAD9VD25"/>
<dbReference type="Proteomes" id="UP001249851">
    <property type="component" value="Unassembled WGS sequence"/>
</dbReference>
<gene>
    <name evidence="4" type="ORF">P5673_004838</name>
</gene>
<dbReference type="PANTHER" id="PTHR13398:SF0">
    <property type="entry name" value="GDP-FUCOSE PROTEIN O-FUCOSYLTRANSFERASE 2"/>
    <property type="match status" value="1"/>
</dbReference>
<dbReference type="EMBL" id="JARQWQ010000008">
    <property type="protein sequence ID" value="KAK2570093.1"/>
    <property type="molecule type" value="Genomic_DNA"/>
</dbReference>
<evidence type="ECO:0008006" key="6">
    <source>
        <dbReference type="Google" id="ProtNLM"/>
    </source>
</evidence>
<dbReference type="InterPro" id="IPR045130">
    <property type="entry name" value="OFUT2-like"/>
</dbReference>
<evidence type="ECO:0000313" key="5">
    <source>
        <dbReference type="Proteomes" id="UP001249851"/>
    </source>
</evidence>
<evidence type="ECO:0000256" key="3">
    <source>
        <dbReference type="ARBA" id="ARBA00023277"/>
    </source>
</evidence>
<evidence type="ECO:0000256" key="1">
    <source>
        <dbReference type="ARBA" id="ARBA00022679"/>
    </source>
</evidence>
<reference evidence="4" key="1">
    <citation type="journal article" date="2023" name="G3 (Bethesda)">
        <title>Whole genome assembly and annotation of the endangered Caribbean coral Acropora cervicornis.</title>
        <authorList>
            <person name="Selwyn J.D."/>
            <person name="Vollmer S.V."/>
        </authorList>
    </citation>
    <scope>NUCLEOTIDE SEQUENCE</scope>
    <source>
        <strain evidence="4">K2</strain>
    </source>
</reference>
<dbReference type="PANTHER" id="PTHR13398">
    <property type="entry name" value="GDP-FUCOSE PROTEIN O-FUCOSYLTRANSFERASE 2"/>
    <property type="match status" value="1"/>
</dbReference>
<evidence type="ECO:0000313" key="4">
    <source>
        <dbReference type="EMBL" id="KAK2570093.1"/>
    </source>
</evidence>
<keyword evidence="2" id="KW-0294">Fucose metabolism</keyword>
<dbReference type="Gene3D" id="3.40.50.11350">
    <property type="match status" value="1"/>
</dbReference>
<protein>
    <recommendedName>
        <fullName evidence="6">Peptide-O-fucosyltransferase</fullName>
    </recommendedName>
</protein>
<keyword evidence="1" id="KW-0808">Transferase</keyword>
<proteinExistence type="predicted"/>
<sequence>MARPRKKCVAFVLLLLAVYVVFSLISLHLNGDEIVKLPDKVKAQEDAHSRLSHVLYLTRPIADRHAKNGLKDQRETDVFLDVEGHNKLSANGLGLSKAENTNLSHRTSQEHKHKFLFVFRYYEQLGRATSNLIDLASLAKYNNRFLVVPYVNNSRMCGLAGGVSHHYRKVERRNQRKYASMDEYFNVQYFNLNLYSRGYSTLRHFRDLESHCENRFNIVLHFLFQDETFKKDTALWYRVSEDEVKALYKQVKVHDGWVDCPGIKRSSLSKQIDFKVNRYICVDPEIIRSARELEDKVLKGARCVAIVQWRGNGYERVHFPLDSSISQALRPSDFEFNAQLVKIARDFVANTFKGKFIGVHVRSERHVERKGLNVTIRCFEKLATRVRESQQAIQVTEVFLASDLTDYGSDTLRNFAGANERGSLSQLLMKFLNKPATFNPKGILYDTGAIAIVEMNILSMATRLITLGGGNFQEWALALFQKSHNNESKRVHRMCELI</sequence>
<keyword evidence="3" id="KW-0119">Carbohydrate metabolism</keyword>
<name>A0AAD9VD25_ACRCE</name>
<dbReference type="GO" id="GO:0046922">
    <property type="term" value="F:peptide-O-fucosyltransferase activity"/>
    <property type="evidence" value="ECO:0007669"/>
    <property type="project" value="InterPro"/>
</dbReference>